<sequence length="495" mass="55420">MISSLQQLPLDNRLLTLGEAYYSRVAPTPLREPRLLHANAELAAQLGLDPALLHTPEFLEIFAGNQALPGGEPIATLYAGHQFGNFVPQLGDGRAILLGQLRDAAGQLWDLQLKGAGPTPYSRFADGRAVIRSSVREYLAGEALHHLGIPSTRSLSLISARDPVRRESIEHAAVICRVAPTHLRFGHFEVFYYRRQHEQLAPLADYIIAQHYPELWERDARHRDWLREVIGRTAALIAQWQGVGFCHGVMNTDNMSILGLTLDYGPYGFIDAFDAHHICNHSDDHGRYAFSRQPEIGYWNCSRLLQATLPLLDAQPERAVEIAQELLQHYAAVYEQRMNAIWRAKLGLAEAREQDAELIDGFLLMLHAGRADFTRSFRLLAGVRCAGEGEAGPLREEMRDLARFDAWLAGYQARLRSEDSDDAARALRMNAVNPCYVLRNHLAQRAIEAAERGESGEIERLLELLRKPCEERPGFEAYAAEPPPEAQQISVSCSS</sequence>
<dbReference type="InterPro" id="IPR003846">
    <property type="entry name" value="SelO"/>
</dbReference>
<dbReference type="HAMAP" id="MF_00692">
    <property type="entry name" value="SelO"/>
    <property type="match status" value="1"/>
</dbReference>
<dbReference type="AlphaFoldDB" id="A0A1H9ILT8"/>
<feature type="region of interest" description="Disordered" evidence="9">
    <location>
        <begin position="476"/>
        <end position="495"/>
    </location>
</feature>
<evidence type="ECO:0000256" key="2">
    <source>
        <dbReference type="ARBA" id="ARBA00022679"/>
    </source>
</evidence>
<evidence type="ECO:0000256" key="5">
    <source>
        <dbReference type="ARBA" id="ARBA00022741"/>
    </source>
</evidence>
<comment type="function">
    <text evidence="8">Nucleotidyltransferase involved in the post-translational modification of proteins. It can catalyze the addition of adenosine monophosphate (AMP) or uridine monophosphate (UMP) to a protein, resulting in modifications known as AMPylation and UMPylation.</text>
</comment>
<evidence type="ECO:0000313" key="11">
    <source>
        <dbReference type="Proteomes" id="UP000199233"/>
    </source>
</evidence>
<dbReference type="EC" id="2.7.7.-" evidence="8"/>
<comment type="similarity">
    <text evidence="1 8">Belongs to the SELO family.</text>
</comment>
<feature type="binding site" evidence="8">
    <location>
        <position position="126"/>
    </location>
    <ligand>
        <name>ATP</name>
        <dbReference type="ChEBI" id="CHEBI:30616"/>
    </ligand>
</feature>
<feature type="binding site" evidence="8">
    <location>
        <position position="91"/>
    </location>
    <ligand>
        <name>ATP</name>
        <dbReference type="ChEBI" id="CHEBI:30616"/>
    </ligand>
</feature>
<evidence type="ECO:0000313" key="10">
    <source>
        <dbReference type="EMBL" id="SEQ75528.1"/>
    </source>
</evidence>
<comment type="catalytic activity">
    <reaction evidence="8">
        <text>L-tyrosyl-[protein] + ATP = O-(5'-adenylyl)-L-tyrosyl-[protein] + diphosphate</text>
        <dbReference type="Rhea" id="RHEA:54288"/>
        <dbReference type="Rhea" id="RHEA-COMP:10136"/>
        <dbReference type="Rhea" id="RHEA-COMP:13846"/>
        <dbReference type="ChEBI" id="CHEBI:30616"/>
        <dbReference type="ChEBI" id="CHEBI:33019"/>
        <dbReference type="ChEBI" id="CHEBI:46858"/>
        <dbReference type="ChEBI" id="CHEBI:83624"/>
        <dbReference type="EC" id="2.7.7.108"/>
    </reaction>
</comment>
<dbReference type="EMBL" id="FOFS01000010">
    <property type="protein sequence ID" value="SEQ75528.1"/>
    <property type="molecule type" value="Genomic_DNA"/>
</dbReference>
<feature type="binding site" evidence="8">
    <location>
        <position position="263"/>
    </location>
    <ligand>
        <name>Mg(2+)</name>
        <dbReference type="ChEBI" id="CHEBI:18420"/>
    </ligand>
</feature>
<feature type="binding site" evidence="8">
    <location>
        <position position="93"/>
    </location>
    <ligand>
        <name>ATP</name>
        <dbReference type="ChEBI" id="CHEBI:30616"/>
    </ligand>
</feature>
<feature type="active site" description="Proton acceptor" evidence="8">
    <location>
        <position position="253"/>
    </location>
</feature>
<comment type="catalytic activity">
    <reaction evidence="8">
        <text>L-threonyl-[protein] + ATP = 3-O-(5'-adenylyl)-L-threonyl-[protein] + diphosphate</text>
        <dbReference type="Rhea" id="RHEA:54292"/>
        <dbReference type="Rhea" id="RHEA-COMP:11060"/>
        <dbReference type="Rhea" id="RHEA-COMP:13847"/>
        <dbReference type="ChEBI" id="CHEBI:30013"/>
        <dbReference type="ChEBI" id="CHEBI:30616"/>
        <dbReference type="ChEBI" id="CHEBI:33019"/>
        <dbReference type="ChEBI" id="CHEBI:138113"/>
        <dbReference type="EC" id="2.7.7.108"/>
    </reaction>
</comment>
<reference evidence="10 11" key="1">
    <citation type="submission" date="2016-10" db="EMBL/GenBank/DDBJ databases">
        <authorList>
            <person name="de Groot N.N."/>
        </authorList>
    </citation>
    <scope>NUCLEOTIDE SEQUENCE [LARGE SCALE GENOMIC DNA]</scope>
    <source>
        <strain evidence="10 11">DSM 25927</strain>
    </source>
</reference>
<evidence type="ECO:0000256" key="7">
    <source>
        <dbReference type="ARBA" id="ARBA00022842"/>
    </source>
</evidence>
<proteinExistence type="inferred from homology"/>
<feature type="binding site" evidence="8">
    <location>
        <position position="94"/>
    </location>
    <ligand>
        <name>ATP</name>
        <dbReference type="ChEBI" id="CHEBI:30616"/>
    </ligand>
</feature>
<evidence type="ECO:0000256" key="3">
    <source>
        <dbReference type="ARBA" id="ARBA00022695"/>
    </source>
</evidence>
<keyword evidence="11" id="KW-1185">Reference proteome</keyword>
<feature type="binding site" evidence="8">
    <location>
        <position position="263"/>
    </location>
    <ligand>
        <name>ATP</name>
        <dbReference type="ChEBI" id="CHEBI:30616"/>
    </ligand>
</feature>
<comment type="catalytic activity">
    <reaction evidence="8">
        <text>L-seryl-[protein] + UTP = O-(5'-uridylyl)-L-seryl-[protein] + diphosphate</text>
        <dbReference type="Rhea" id="RHEA:64604"/>
        <dbReference type="Rhea" id="RHEA-COMP:9863"/>
        <dbReference type="Rhea" id="RHEA-COMP:16635"/>
        <dbReference type="ChEBI" id="CHEBI:29999"/>
        <dbReference type="ChEBI" id="CHEBI:33019"/>
        <dbReference type="ChEBI" id="CHEBI:46398"/>
        <dbReference type="ChEBI" id="CHEBI:156051"/>
    </reaction>
</comment>
<evidence type="ECO:0000256" key="1">
    <source>
        <dbReference type="ARBA" id="ARBA00009747"/>
    </source>
</evidence>
<dbReference type="OrthoDB" id="9776281at2"/>
<feature type="binding site" evidence="8">
    <location>
        <position position="184"/>
    </location>
    <ligand>
        <name>ATP</name>
        <dbReference type="ChEBI" id="CHEBI:30616"/>
    </ligand>
</feature>
<feature type="binding site" evidence="8">
    <location>
        <position position="177"/>
    </location>
    <ligand>
        <name>ATP</name>
        <dbReference type="ChEBI" id="CHEBI:30616"/>
    </ligand>
</feature>
<dbReference type="PANTHER" id="PTHR32057:SF14">
    <property type="entry name" value="PROTEIN ADENYLYLTRANSFERASE SELO, MITOCHONDRIAL"/>
    <property type="match status" value="1"/>
</dbReference>
<dbReference type="GO" id="GO:0030145">
    <property type="term" value="F:manganese ion binding"/>
    <property type="evidence" value="ECO:0007669"/>
    <property type="project" value="UniProtKB-UniRule"/>
</dbReference>
<evidence type="ECO:0000256" key="4">
    <source>
        <dbReference type="ARBA" id="ARBA00022723"/>
    </source>
</evidence>
<dbReference type="GO" id="GO:0070733">
    <property type="term" value="F:AMPylase activity"/>
    <property type="evidence" value="ECO:0007669"/>
    <property type="project" value="UniProtKB-EC"/>
</dbReference>
<keyword evidence="4 8" id="KW-0479">Metal-binding</keyword>
<gene>
    <name evidence="8" type="primary">ydiU</name>
    <name evidence="8" type="synonym">selO</name>
    <name evidence="10" type="ORF">SAMN04488038_11089</name>
</gene>
<organism evidence="10 11">
    <name type="scientific">Solimonas aquatica</name>
    <dbReference type="NCBI Taxonomy" id="489703"/>
    <lineage>
        <taxon>Bacteria</taxon>
        <taxon>Pseudomonadati</taxon>
        <taxon>Pseudomonadota</taxon>
        <taxon>Gammaproteobacteria</taxon>
        <taxon>Nevskiales</taxon>
        <taxon>Nevskiaceae</taxon>
        <taxon>Solimonas</taxon>
    </lineage>
</organism>
<keyword evidence="7 8" id="KW-0460">Magnesium</keyword>
<dbReference type="STRING" id="489703.SAMN04488038_11089"/>
<keyword evidence="5 8" id="KW-0547">Nucleotide-binding</keyword>
<evidence type="ECO:0000256" key="9">
    <source>
        <dbReference type="SAM" id="MobiDB-lite"/>
    </source>
</evidence>
<keyword evidence="2 8" id="KW-0808">Transferase</keyword>
<keyword evidence="6 8" id="KW-0067">ATP-binding</keyword>
<evidence type="ECO:0000256" key="8">
    <source>
        <dbReference type="HAMAP-Rule" id="MF_00692"/>
    </source>
</evidence>
<dbReference type="EC" id="2.7.7.108" evidence="8"/>
<dbReference type="NCBIfam" id="NF000658">
    <property type="entry name" value="PRK00029.1"/>
    <property type="match status" value="1"/>
</dbReference>
<feature type="binding site" evidence="8">
    <location>
        <position position="114"/>
    </location>
    <ligand>
        <name>ATP</name>
        <dbReference type="ChEBI" id="CHEBI:30616"/>
    </ligand>
</feature>
<comment type="cofactor">
    <cofactor evidence="8">
        <name>Mg(2+)</name>
        <dbReference type="ChEBI" id="CHEBI:18420"/>
    </cofactor>
    <cofactor evidence="8">
        <name>Mn(2+)</name>
        <dbReference type="ChEBI" id="CHEBI:29035"/>
    </cofactor>
</comment>
<name>A0A1H9ILT8_9GAMM</name>
<feature type="binding site" evidence="8">
    <location>
        <position position="127"/>
    </location>
    <ligand>
        <name>ATP</name>
        <dbReference type="ChEBI" id="CHEBI:30616"/>
    </ligand>
</feature>
<dbReference type="GO" id="GO:0000287">
    <property type="term" value="F:magnesium ion binding"/>
    <property type="evidence" value="ECO:0007669"/>
    <property type="project" value="UniProtKB-UniRule"/>
</dbReference>
<dbReference type="PANTHER" id="PTHR32057">
    <property type="entry name" value="PROTEIN ADENYLYLTRANSFERASE SELO, MITOCHONDRIAL"/>
    <property type="match status" value="1"/>
</dbReference>
<comment type="catalytic activity">
    <reaction evidence="8">
        <text>L-histidyl-[protein] + UTP = N(tele)-(5'-uridylyl)-L-histidyl-[protein] + diphosphate</text>
        <dbReference type="Rhea" id="RHEA:83891"/>
        <dbReference type="Rhea" id="RHEA-COMP:9745"/>
        <dbReference type="Rhea" id="RHEA-COMP:20239"/>
        <dbReference type="ChEBI" id="CHEBI:29979"/>
        <dbReference type="ChEBI" id="CHEBI:33019"/>
        <dbReference type="ChEBI" id="CHEBI:46398"/>
        <dbReference type="ChEBI" id="CHEBI:233474"/>
    </reaction>
</comment>
<comment type="catalytic activity">
    <reaction evidence="8">
        <text>L-seryl-[protein] + ATP = 3-O-(5'-adenylyl)-L-seryl-[protein] + diphosphate</text>
        <dbReference type="Rhea" id="RHEA:58120"/>
        <dbReference type="Rhea" id="RHEA-COMP:9863"/>
        <dbReference type="Rhea" id="RHEA-COMP:15073"/>
        <dbReference type="ChEBI" id="CHEBI:29999"/>
        <dbReference type="ChEBI" id="CHEBI:30616"/>
        <dbReference type="ChEBI" id="CHEBI:33019"/>
        <dbReference type="ChEBI" id="CHEBI:142516"/>
        <dbReference type="EC" id="2.7.7.108"/>
    </reaction>
</comment>
<dbReference type="GO" id="GO:0005524">
    <property type="term" value="F:ATP binding"/>
    <property type="evidence" value="ECO:0007669"/>
    <property type="project" value="UniProtKB-UniRule"/>
</dbReference>
<protein>
    <recommendedName>
        <fullName evidence="8">Protein nucleotidyltransferase YdiU</fullName>
        <ecNumber evidence="8">2.7.7.-</ecNumber>
    </recommendedName>
    <alternativeName>
        <fullName evidence="8">Protein adenylyltransferase YdiU</fullName>
        <ecNumber evidence="8">2.7.7.108</ecNumber>
    </alternativeName>
    <alternativeName>
        <fullName evidence="8">Protein uridylyltransferase YdiU</fullName>
        <ecNumber evidence="8">2.7.7.-</ecNumber>
    </alternativeName>
</protein>
<feature type="binding site" evidence="8">
    <location>
        <position position="254"/>
    </location>
    <ligand>
        <name>Mg(2+)</name>
        <dbReference type="ChEBI" id="CHEBI:18420"/>
    </ligand>
</feature>
<dbReference type="Proteomes" id="UP000199233">
    <property type="component" value="Unassembled WGS sequence"/>
</dbReference>
<dbReference type="Pfam" id="PF02696">
    <property type="entry name" value="SelO"/>
    <property type="match status" value="1"/>
</dbReference>
<keyword evidence="3 8" id="KW-0548">Nucleotidyltransferase</keyword>
<comment type="catalytic activity">
    <reaction evidence="8">
        <text>L-tyrosyl-[protein] + UTP = O-(5'-uridylyl)-L-tyrosyl-[protein] + diphosphate</text>
        <dbReference type="Rhea" id="RHEA:83887"/>
        <dbReference type="Rhea" id="RHEA-COMP:10136"/>
        <dbReference type="Rhea" id="RHEA-COMP:20238"/>
        <dbReference type="ChEBI" id="CHEBI:33019"/>
        <dbReference type="ChEBI" id="CHEBI:46398"/>
        <dbReference type="ChEBI" id="CHEBI:46858"/>
        <dbReference type="ChEBI" id="CHEBI:90602"/>
    </reaction>
</comment>
<keyword evidence="8" id="KW-0464">Manganese</keyword>
<accession>A0A1H9ILT8</accession>
<evidence type="ECO:0000256" key="6">
    <source>
        <dbReference type="ARBA" id="ARBA00022840"/>
    </source>
</evidence>